<proteinExistence type="predicted"/>
<comment type="caution">
    <text evidence="3">The sequence shown here is derived from an EMBL/GenBank/DDBJ whole genome shotgun (WGS) entry which is preliminary data.</text>
</comment>
<feature type="compositionally biased region" description="Basic and acidic residues" evidence="1">
    <location>
        <begin position="256"/>
        <end position="273"/>
    </location>
</feature>
<feature type="region of interest" description="Disordered" evidence="1">
    <location>
        <begin position="515"/>
        <end position="542"/>
    </location>
</feature>
<evidence type="ECO:0000313" key="4">
    <source>
        <dbReference type="Proteomes" id="UP001209570"/>
    </source>
</evidence>
<dbReference type="PANTHER" id="PTHR48125:SF12">
    <property type="entry name" value="AT HOOK TRANSCRIPTION FACTOR FAMILY-RELATED"/>
    <property type="match status" value="1"/>
</dbReference>
<reference evidence="3" key="1">
    <citation type="submission" date="2021-12" db="EMBL/GenBank/DDBJ databases">
        <title>Prjna785345.</title>
        <authorList>
            <person name="Rujirawat T."/>
            <person name="Krajaejun T."/>
        </authorList>
    </citation>
    <scope>NUCLEOTIDE SEQUENCE</scope>
    <source>
        <strain evidence="3">Pi057C3</strain>
    </source>
</reference>
<dbReference type="GO" id="GO:0006351">
    <property type="term" value="P:DNA-templated transcription"/>
    <property type="evidence" value="ECO:0007669"/>
    <property type="project" value="InterPro"/>
</dbReference>
<dbReference type="SUPFAM" id="SSF46942">
    <property type="entry name" value="Elongation factor TFIIS domain 2"/>
    <property type="match status" value="1"/>
</dbReference>
<organism evidence="3 4">
    <name type="scientific">Pythium insidiosum</name>
    <name type="common">Pythiosis disease agent</name>
    <dbReference type="NCBI Taxonomy" id="114742"/>
    <lineage>
        <taxon>Eukaryota</taxon>
        <taxon>Sar</taxon>
        <taxon>Stramenopiles</taxon>
        <taxon>Oomycota</taxon>
        <taxon>Peronosporomycetes</taxon>
        <taxon>Pythiales</taxon>
        <taxon>Pythiaceae</taxon>
        <taxon>Pythium</taxon>
    </lineage>
</organism>
<dbReference type="EMBL" id="JAKCXM010000110">
    <property type="protein sequence ID" value="KAJ0402146.1"/>
    <property type="molecule type" value="Genomic_DNA"/>
</dbReference>
<dbReference type="Pfam" id="PF07500">
    <property type="entry name" value="TFIIS_M"/>
    <property type="match status" value="1"/>
</dbReference>
<dbReference type="PROSITE" id="PS51321">
    <property type="entry name" value="TFIIS_CENTRAL"/>
    <property type="match status" value="1"/>
</dbReference>
<feature type="domain" description="TFIIS central" evidence="2">
    <location>
        <begin position="362"/>
        <end position="488"/>
    </location>
</feature>
<dbReference type="PANTHER" id="PTHR48125">
    <property type="entry name" value="LP07818P1"/>
    <property type="match status" value="1"/>
</dbReference>
<evidence type="ECO:0000259" key="2">
    <source>
        <dbReference type="PROSITE" id="PS51321"/>
    </source>
</evidence>
<accession>A0AAD5Q707</accession>
<dbReference type="InterPro" id="IPR036575">
    <property type="entry name" value="TFIIS_cen_dom_sf"/>
</dbReference>
<keyword evidence="4" id="KW-1185">Reference proteome</keyword>
<evidence type="ECO:0000313" key="3">
    <source>
        <dbReference type="EMBL" id="KAJ0402146.1"/>
    </source>
</evidence>
<feature type="compositionally biased region" description="Acidic residues" evidence="1">
    <location>
        <begin position="1150"/>
        <end position="1167"/>
    </location>
</feature>
<feature type="compositionally biased region" description="Pro residues" evidence="1">
    <location>
        <begin position="282"/>
        <end position="304"/>
    </location>
</feature>
<sequence length="1592" mass="176764">MDDRQRERLALESRMLAWSVNVRLLTQRLLSLGRPLDVSFDLVALRQPKLATEPPARDILEALGLGVTALFQSSLLMVSGVDERARCLMRVSSAHVPSAPQELPIMGVASADYLVGLNDLNLLDESLSLAQLRRRVAEAAARDEKLVLRFVRLDRLVRVDPSRGLGHGHVLQALAEIERSHARMVQDYDELLRCHRALVTKRLVRSKKLLTFVAREAAERRFVAMNDELYRFMANFQHWYTAMTGSSSLPEDEGDYEHGEERENGEPLHHDDSGDVSMDDAPAPPPAPASAPSTPPMPTPMPMPMPTPVAQATVEKADYAARAKLSRPERFRVVGAPEDLDTSWRPTLPLARLKWLPNAQALVSSFVDGLVESFVLDVERWTPAIVSVSRAVADRLVLLYVSKLETTRGMDNATVRRDFLQHARMLRSNMAHRGNGQLRAELLAGVVSVEQLCSMTSEQLAPESLQAERQRRSEQHAKEITITAPVGPTLVKTKHGFKEVNFGGLGAYAEAVADAAPDPPTAAEAEQQQGAQLAEEESGTDEVTTRFTEAVQIKHKRVKKSVSFADTPTVTFIRSEDAPLVIAHEQRERAAALKKEARKERAALRFTTDDARQFLRVLVDPAQDLLGMVQQFEDTVRAVSSLATMSRQFELAPGVQLYRDHALARNHYGVEQFYARLQLAHWVIERSAPSDKQATLAAAHDIVAALEHFSQFFDDLLERFHHEFHAADRSVRRVRDEMLNFLIQHVQIEDASQPPESEARVSLRGMRVVTARGSSSLLARDAAASELTSLIIELSVLRKTATPRPKSIEPEPKPETNVPAIPPPSAERPIQVDVWEPPPPQQPRVASIAVEAPVVSDRKRPYDCVQNDPDSDRILQPPTKRWQDDRPTAPAEPAPPAFFLDTAGETTVASGPSREELDKAEVEGYQELVRSLFRNRDDVHRRVHALRWSADQPEKRVEMSPQITIVQRVTFDRGRREYKCELEALTGTLFASACAVELDVAARIAVGRLLEQADKILSNWQTLLTTYEEILKRKAGQNGIQADPTLSAGNETRKSRKVAAWVQDNETEVGHLAEYIIVVDSFCAVRHACLNEKMAKRAASEEFRDILESLRKICKPAADPPRAAPRAAAPARPPPPPPRPRVSNMIQCSDDSDFDGDDYSDDDDDDGWTPSIAAPKPAAAADTKSSTRLRVDAELAGGYDLTSERSPALDARFRAMIRSLFTPADELCAGIGQLRGALKYRGSFNTITIVPNVRATIRLERLGENEFDVFASVNDVLSFKASAHSKQEACSTAIDGVLGKLEELRVLWAQMLHFFHLKELGNANVLDSFNALRLANIAPITATVEVPPLTAPGNQVIGVVRVGNSEVFRVEEQQEEDAVAVANCRTALFLVDLIDKGLDPEPIEGEQAPQAAESVASPFCPPKSCDWVCSIHVNELGNRANRREFKVDATWCFPDRVPPAAAFQAATDRGLQLVHRNTLPMADFERKGDNMAREPGVFFVRFDAAFESGKFVNQIAEYNHKNRARAFVLEFELDVSTEFSIFVIPPGGSINSSNNLYWPRRLLPQGMDDHKAVYGIVIPRGLAANLLRGRRW</sequence>
<feature type="region of interest" description="Disordered" evidence="1">
    <location>
        <begin position="247"/>
        <end position="304"/>
    </location>
</feature>
<feature type="compositionally biased region" description="Pro residues" evidence="1">
    <location>
        <begin position="1131"/>
        <end position="1140"/>
    </location>
</feature>
<name>A0AAD5Q707_PYTIN</name>
<dbReference type="InterPro" id="IPR003618">
    <property type="entry name" value="TFIIS_cen_dom"/>
</dbReference>
<feature type="region of interest" description="Disordered" evidence="1">
    <location>
        <begin position="802"/>
        <end position="824"/>
    </location>
</feature>
<feature type="region of interest" description="Disordered" evidence="1">
    <location>
        <begin position="1117"/>
        <end position="1186"/>
    </location>
</feature>
<evidence type="ECO:0000256" key="1">
    <source>
        <dbReference type="SAM" id="MobiDB-lite"/>
    </source>
</evidence>
<dbReference type="Proteomes" id="UP001209570">
    <property type="component" value="Unassembled WGS sequence"/>
</dbReference>
<feature type="compositionally biased region" description="Low complexity" evidence="1">
    <location>
        <begin position="1169"/>
        <end position="1186"/>
    </location>
</feature>
<feature type="region of interest" description="Disordered" evidence="1">
    <location>
        <begin position="859"/>
        <end position="899"/>
    </location>
</feature>
<feature type="compositionally biased region" description="Low complexity" evidence="1">
    <location>
        <begin position="515"/>
        <end position="533"/>
    </location>
</feature>
<dbReference type="Gene3D" id="1.10.472.30">
    <property type="entry name" value="Transcription elongation factor S-II, central domain"/>
    <property type="match status" value="1"/>
</dbReference>
<gene>
    <name evidence="3" type="ORF">P43SY_000461</name>
</gene>
<protein>
    <recommendedName>
        <fullName evidence="2">TFIIS central domain-containing protein</fullName>
    </recommendedName>
</protein>